<dbReference type="EMBL" id="AB437407">
    <property type="protein sequence ID" value="BAG84575.1"/>
    <property type="molecule type" value="mRNA"/>
</dbReference>
<evidence type="ECO:0000256" key="6">
    <source>
        <dbReference type="RuleBase" id="RU003695"/>
    </source>
</evidence>
<dbReference type="InterPro" id="IPR022272">
    <property type="entry name" value="Lipocalin_CS"/>
</dbReference>
<dbReference type="PANTHER" id="PTHR11430:SF77">
    <property type="entry name" value="LIPOCALIN-LIKE 1 PROTEIN"/>
    <property type="match status" value="1"/>
</dbReference>
<keyword evidence="3" id="KW-0964">Secreted</keyword>
<dbReference type="GO" id="GO:0036094">
    <property type="term" value="F:small molecule binding"/>
    <property type="evidence" value="ECO:0007669"/>
    <property type="project" value="InterPro"/>
</dbReference>
<dbReference type="GO" id="GO:0005576">
    <property type="term" value="C:extracellular region"/>
    <property type="evidence" value="ECO:0007669"/>
    <property type="project" value="UniProtKB-SubCell"/>
</dbReference>
<comment type="subcellular location">
    <subcellularLocation>
        <location evidence="1">Secreted</location>
    </subcellularLocation>
</comment>
<feature type="signal peptide" evidence="7">
    <location>
        <begin position="1"/>
        <end position="20"/>
    </location>
</feature>
<evidence type="ECO:0000256" key="4">
    <source>
        <dbReference type="ARBA" id="ARBA00022729"/>
    </source>
</evidence>
<evidence type="ECO:0000256" key="3">
    <source>
        <dbReference type="ARBA" id="ARBA00022525"/>
    </source>
</evidence>
<feature type="chain" id="PRO_5002853323" evidence="7">
    <location>
        <begin position="21"/>
        <end position="185"/>
    </location>
</feature>
<evidence type="ECO:0000256" key="2">
    <source>
        <dbReference type="ARBA" id="ARBA00006889"/>
    </source>
</evidence>
<sequence length="185" mass="20354">MSAMWISLGLLFSGLLQLQAMEIPVMSNFDPQKILGKWYAVAVASNCPEFVQMKSVMKMPITIFSVLDDGDLYAATGVAGPSGCMTMDMVYHTAKHGQYTQSVLDNSDIRFVDGDFDHSVLEYTQNVSESGDACKMVKLLARQPEVAEIPALAIEHFKMLIPVVGLSMEDVTHLPRDIDCVPGEF</sequence>
<dbReference type="PRINTS" id="PR01215">
    <property type="entry name" value="A1MCGLOBULIN"/>
</dbReference>
<dbReference type="PROSITE" id="PS00213">
    <property type="entry name" value="LIPOCALIN"/>
    <property type="match status" value="1"/>
</dbReference>
<gene>
    <name evidence="9" type="primary">lp1</name>
</gene>
<dbReference type="InterPro" id="IPR002968">
    <property type="entry name" value="A1-microglobln"/>
</dbReference>
<name>B6ZIT0_CYNPY</name>
<feature type="domain" description="Lipocalin/cytosolic fatty-acid binding" evidence="8">
    <location>
        <begin position="36"/>
        <end position="147"/>
    </location>
</feature>
<dbReference type="PANTHER" id="PTHR11430">
    <property type="entry name" value="LIPOCALIN"/>
    <property type="match status" value="1"/>
</dbReference>
<dbReference type="InterPro" id="IPR002345">
    <property type="entry name" value="Lipocalin"/>
</dbReference>
<comment type="similarity">
    <text evidence="2 6">Belongs to the calycin superfamily. Lipocalin family.</text>
</comment>
<dbReference type="InterPro" id="IPR000566">
    <property type="entry name" value="Lipocln_cytosolic_FA-bd_dom"/>
</dbReference>
<accession>B6ZIT0</accession>
<evidence type="ECO:0000256" key="5">
    <source>
        <dbReference type="ARBA" id="ARBA00023157"/>
    </source>
</evidence>
<dbReference type="AlphaFoldDB" id="B6ZIT0"/>
<organism evidence="9">
    <name type="scientific">Cynops pyrrhogaster</name>
    <name type="common">Japanese fire-bellied newt</name>
    <name type="synonym">Molge pyrrhogaster</name>
    <dbReference type="NCBI Taxonomy" id="8330"/>
    <lineage>
        <taxon>Eukaryota</taxon>
        <taxon>Metazoa</taxon>
        <taxon>Chordata</taxon>
        <taxon>Craniata</taxon>
        <taxon>Vertebrata</taxon>
        <taxon>Euteleostomi</taxon>
        <taxon>Amphibia</taxon>
        <taxon>Batrachia</taxon>
        <taxon>Caudata</taxon>
        <taxon>Salamandroidea</taxon>
        <taxon>Salamandridae</taxon>
        <taxon>Pleurodelinae</taxon>
        <taxon>Cynops</taxon>
    </lineage>
</organism>
<keyword evidence="4 7" id="KW-0732">Signal</keyword>
<evidence type="ECO:0000259" key="8">
    <source>
        <dbReference type="Pfam" id="PF00061"/>
    </source>
</evidence>
<dbReference type="SUPFAM" id="SSF50814">
    <property type="entry name" value="Lipocalins"/>
    <property type="match status" value="1"/>
</dbReference>
<dbReference type="Pfam" id="PF00061">
    <property type="entry name" value="Lipocalin"/>
    <property type="match status" value="1"/>
</dbReference>
<evidence type="ECO:0000256" key="1">
    <source>
        <dbReference type="ARBA" id="ARBA00004613"/>
    </source>
</evidence>
<evidence type="ECO:0000256" key="7">
    <source>
        <dbReference type="SAM" id="SignalP"/>
    </source>
</evidence>
<dbReference type="InterPro" id="IPR012674">
    <property type="entry name" value="Calycin"/>
</dbReference>
<protein>
    <submittedName>
        <fullName evidence="9">Olfactory specific protein-like protein</fullName>
    </submittedName>
</protein>
<keyword evidence="5" id="KW-1015">Disulfide bond</keyword>
<proteinExistence type="evidence at transcript level"/>
<evidence type="ECO:0000313" key="9">
    <source>
        <dbReference type="EMBL" id="BAG84575.1"/>
    </source>
</evidence>
<dbReference type="Gene3D" id="2.40.128.20">
    <property type="match status" value="1"/>
</dbReference>
<reference evidence="9" key="1">
    <citation type="submission" date="2008-05" db="EMBL/GenBank/DDBJ databases">
        <title>Lipocalin family proteins expressed in the Bowman's gland of the newt olfctory epithelium.</title>
        <authorList>
            <person name="Iwasa T."/>
            <person name="Mandula G."/>
            <person name="Urano K."/>
            <person name="Takahashi T."/>
            <person name="Sawada K."/>
            <person name="Okano K."/>
            <person name="Nakamura T."/>
        </authorList>
    </citation>
    <scope>NUCLEOTIDE SEQUENCE</scope>
</reference>